<name>A0AAJ7TKN1_PETMA</name>
<feature type="transmembrane region" description="Helical" evidence="7">
    <location>
        <begin position="284"/>
        <end position="314"/>
    </location>
</feature>
<dbReference type="RefSeq" id="XP_032818687.1">
    <property type="nucleotide sequence ID" value="XM_032962796.1"/>
</dbReference>
<dbReference type="Proteomes" id="UP001318040">
    <property type="component" value="Chromosome 2"/>
</dbReference>
<reference evidence="10 11" key="1">
    <citation type="submission" date="2025-04" db="UniProtKB">
        <authorList>
            <consortium name="RefSeq"/>
        </authorList>
    </citation>
    <scope>IDENTIFICATION</scope>
    <source>
        <tissue evidence="10 11">Sperm</tissue>
    </source>
</reference>
<protein>
    <submittedName>
        <fullName evidence="10 11">Major facilitator superfamily domain-containing protein 6 isoform X1</fullName>
    </submittedName>
</protein>
<dbReference type="InterPro" id="IPR024989">
    <property type="entry name" value="MFS_assoc_dom"/>
</dbReference>
<feature type="transmembrane region" description="Helical" evidence="7">
    <location>
        <begin position="128"/>
        <end position="146"/>
    </location>
</feature>
<dbReference type="PANTHER" id="PTHR16172:SF2">
    <property type="entry name" value="MAJOR FACILITATOR SUPERFAMILY DOMAIN-CONTAINING PROTEIN 6"/>
    <property type="match status" value="1"/>
</dbReference>
<feature type="transmembrane region" description="Helical" evidence="7">
    <location>
        <begin position="366"/>
        <end position="387"/>
    </location>
</feature>
<evidence type="ECO:0000313" key="10">
    <source>
        <dbReference type="RefSeq" id="XP_032818661.1"/>
    </source>
</evidence>
<evidence type="ECO:0000256" key="2">
    <source>
        <dbReference type="ARBA" id="ARBA00005241"/>
    </source>
</evidence>
<feature type="compositionally biased region" description="Acidic residues" evidence="6">
    <location>
        <begin position="37"/>
        <end position="48"/>
    </location>
</feature>
<dbReference type="GO" id="GO:0042590">
    <property type="term" value="P:antigen processing and presentation of exogenous peptide antigen via MHC class I"/>
    <property type="evidence" value="ECO:0007669"/>
    <property type="project" value="TreeGrafter"/>
</dbReference>
<evidence type="ECO:0000256" key="6">
    <source>
        <dbReference type="SAM" id="MobiDB-lite"/>
    </source>
</evidence>
<comment type="similarity">
    <text evidence="2">Belongs to the major facilitator superfamily. MFSD6 family.</text>
</comment>
<dbReference type="PANTHER" id="PTHR16172">
    <property type="entry name" value="MAJOR FACILITATOR SUPERFAMILY DOMAIN-CONTAINING PROTEIN 6-LIKE"/>
    <property type="match status" value="1"/>
</dbReference>
<evidence type="ECO:0000259" key="8">
    <source>
        <dbReference type="Pfam" id="PF12832"/>
    </source>
</evidence>
<feature type="transmembrane region" description="Helical" evidence="7">
    <location>
        <begin position="326"/>
        <end position="346"/>
    </location>
</feature>
<feature type="region of interest" description="Disordered" evidence="6">
    <location>
        <begin position="740"/>
        <end position="813"/>
    </location>
</feature>
<dbReference type="RefSeq" id="XP_032818679.1">
    <property type="nucleotide sequence ID" value="XM_032962788.1"/>
</dbReference>
<evidence type="ECO:0000313" key="12">
    <source>
        <dbReference type="RefSeq" id="XP_032818679.1"/>
    </source>
</evidence>
<feature type="transmembrane region" description="Helical" evidence="7">
    <location>
        <begin position="67"/>
        <end position="87"/>
    </location>
</feature>
<feature type="compositionally biased region" description="Low complexity" evidence="6">
    <location>
        <begin position="740"/>
        <end position="749"/>
    </location>
</feature>
<evidence type="ECO:0000256" key="1">
    <source>
        <dbReference type="ARBA" id="ARBA00004141"/>
    </source>
</evidence>
<keyword evidence="4 7" id="KW-1133">Transmembrane helix</keyword>
<evidence type="ECO:0000256" key="4">
    <source>
        <dbReference type="ARBA" id="ARBA00022989"/>
    </source>
</evidence>
<dbReference type="Gene3D" id="1.20.1250.20">
    <property type="entry name" value="MFS general substrate transporter like domains"/>
    <property type="match status" value="3"/>
</dbReference>
<dbReference type="CDD" id="cd17335">
    <property type="entry name" value="MFS_MFSD6"/>
    <property type="match status" value="1"/>
</dbReference>
<dbReference type="SUPFAM" id="SSF103473">
    <property type="entry name" value="MFS general substrate transporter"/>
    <property type="match status" value="1"/>
</dbReference>
<feature type="transmembrane region" description="Helical" evidence="7">
    <location>
        <begin position="602"/>
        <end position="620"/>
    </location>
</feature>
<dbReference type="GO" id="GO:0005886">
    <property type="term" value="C:plasma membrane"/>
    <property type="evidence" value="ECO:0007669"/>
    <property type="project" value="TreeGrafter"/>
</dbReference>
<feature type="transmembrane region" description="Helical" evidence="7">
    <location>
        <begin position="626"/>
        <end position="645"/>
    </location>
</feature>
<dbReference type="CTD" id="54842"/>
<feature type="transmembrane region" description="Helical" evidence="7">
    <location>
        <begin position="533"/>
        <end position="550"/>
    </location>
</feature>
<keyword evidence="9" id="KW-1185">Reference proteome</keyword>
<dbReference type="AlphaFoldDB" id="A0AAJ7TKN1"/>
<keyword evidence="3 7" id="KW-0812">Transmembrane</keyword>
<feature type="domain" description="Major facilitator superfamily associated" evidence="8">
    <location>
        <begin position="65"/>
        <end position="625"/>
    </location>
</feature>
<dbReference type="InterPro" id="IPR051717">
    <property type="entry name" value="MFS_MFSD6"/>
</dbReference>
<sequence>MAEDDKTAILSEDELDKKHRYILTEPANGVTPSATEESQENSSTEDEPDWIERRCIKINDDLLISKAFYFFFYSAYGSLFPLLPVYYKQLGINASQSGLLVGIRYFIEFCSAPLWGALADRFQKGKHLLLFSLLCWIGFSLGIGFVHPATPHCTLKELSLPNGTTTTITTTLPTSSFSFPPTNATGHLRRKRELATTNNVQESFALKSTPPTKIPFFSIGYAHPLSKQAPSTTIGFVSNVKLFGVNGSSLPNTTGPQTTGTTPKTTVDPTKYMIVYDQLELRTIFLLLLVLVLIGEFFSAPAITIVDTVTLLYLGRNRDRYGRQRMWGSLGWGACMLSIGLLIDYTDVDMTGWVEAPCLPPEYHNYQIAFIAFGVTMTVALVVATQFHFDYKRFSREAIEETESIEIPHVEPVDSTARERRTSSSTTTVSSTSAITAAVPIPDDSGGKPEPKKYRYGHLVKLLCNVRYGSVLYVTWFMGFGYGFVFTFLFWHLGDLGGTPTLFGVCSVLDHLSELTAYFFSHRLIALIGHVRVLYLGLACNTARYLYISYLVNPWYVLPMEILQGVTHAAIWAACISYLSAAVPPSLRTSAQGILQGLHLGLGRGCGAMLGGVMVNYFGAAETFRGIGMASLVTLLLFALIQWLLGPEELQTTTTLVAQPDPLGAPIATIQVLVSHEESDGQRERRPLRSRKTKHQEEQEDPGRPAWGVGNSSPWVSLTYTLMQLKEALKLRREQKMMKAAAAAEKQAQPGEKTHPSSGYQAGGGHPTETKPEGPTSEHGHPDGQQEKPADGTATSVPTEPGHVPSEDEPGWQ</sequence>
<dbReference type="Pfam" id="PF12832">
    <property type="entry name" value="MFS_1_like"/>
    <property type="match status" value="1"/>
</dbReference>
<evidence type="ECO:0000256" key="3">
    <source>
        <dbReference type="ARBA" id="ARBA00022692"/>
    </source>
</evidence>
<accession>A0AAJ7TKN1</accession>
<evidence type="ECO:0000313" key="11">
    <source>
        <dbReference type="RefSeq" id="XP_032818670.1"/>
    </source>
</evidence>
<feature type="region of interest" description="Disordered" evidence="6">
    <location>
        <begin position="17"/>
        <end position="48"/>
    </location>
</feature>
<keyword evidence="5 7" id="KW-0472">Membrane</keyword>
<evidence type="ECO:0000256" key="5">
    <source>
        <dbReference type="ARBA" id="ARBA00023136"/>
    </source>
</evidence>
<dbReference type="RefSeq" id="XP_032818661.1">
    <property type="nucleotide sequence ID" value="XM_032962770.1"/>
</dbReference>
<feature type="region of interest" description="Disordered" evidence="6">
    <location>
        <begin position="675"/>
        <end position="711"/>
    </location>
</feature>
<feature type="transmembrane region" description="Helical" evidence="7">
    <location>
        <begin position="99"/>
        <end position="116"/>
    </location>
</feature>
<evidence type="ECO:0000256" key="7">
    <source>
        <dbReference type="SAM" id="Phobius"/>
    </source>
</evidence>
<feature type="compositionally biased region" description="Basic and acidic residues" evidence="6">
    <location>
        <begin position="675"/>
        <end position="687"/>
    </location>
</feature>
<evidence type="ECO:0000313" key="13">
    <source>
        <dbReference type="RefSeq" id="XP_032818687.1"/>
    </source>
</evidence>
<evidence type="ECO:0000313" key="9">
    <source>
        <dbReference type="Proteomes" id="UP001318040"/>
    </source>
</evidence>
<comment type="subcellular location">
    <subcellularLocation>
        <location evidence="1">Membrane</location>
        <topology evidence="1">Multi-pass membrane protein</topology>
    </subcellularLocation>
</comment>
<organism evidence="9 11">
    <name type="scientific">Petromyzon marinus</name>
    <name type="common">Sea lamprey</name>
    <dbReference type="NCBI Taxonomy" id="7757"/>
    <lineage>
        <taxon>Eukaryota</taxon>
        <taxon>Metazoa</taxon>
        <taxon>Chordata</taxon>
        <taxon>Craniata</taxon>
        <taxon>Vertebrata</taxon>
        <taxon>Cyclostomata</taxon>
        <taxon>Hyperoartia</taxon>
        <taxon>Petromyzontiformes</taxon>
        <taxon>Petromyzontidae</taxon>
        <taxon>Petromyzon</taxon>
    </lineage>
</organism>
<proteinExistence type="inferred from homology"/>
<dbReference type="InterPro" id="IPR036259">
    <property type="entry name" value="MFS_trans_sf"/>
</dbReference>
<feature type="transmembrane region" description="Helical" evidence="7">
    <location>
        <begin position="471"/>
        <end position="494"/>
    </location>
</feature>
<dbReference type="KEGG" id="pmrn:116947248"/>
<feature type="transmembrane region" description="Helical" evidence="7">
    <location>
        <begin position="562"/>
        <end position="581"/>
    </location>
</feature>
<gene>
    <name evidence="10 11 12 13" type="primary">MFSD6</name>
</gene>
<feature type="compositionally biased region" description="Basic and acidic residues" evidence="6">
    <location>
        <begin position="768"/>
        <end position="790"/>
    </location>
</feature>
<dbReference type="RefSeq" id="XP_032818670.1">
    <property type="nucleotide sequence ID" value="XM_032962779.1"/>
</dbReference>